<dbReference type="Proteomes" id="UP000310477">
    <property type="component" value="Unassembled WGS sequence"/>
</dbReference>
<proteinExistence type="predicted"/>
<protein>
    <submittedName>
        <fullName evidence="1">Uncharacterized protein</fullName>
    </submittedName>
</protein>
<keyword evidence="2" id="KW-1185">Reference proteome</keyword>
<comment type="caution">
    <text evidence="1">The sequence shown here is derived from an EMBL/GenBank/DDBJ whole genome shotgun (WGS) entry which is preliminary data.</text>
</comment>
<dbReference type="RefSeq" id="WP_136878599.1">
    <property type="nucleotide sequence ID" value="NZ_SWBO01000027.1"/>
</dbReference>
<name>A0A4U1BVE4_9SPHI</name>
<sequence>MQNTSEEPLVPNSVLNYNDLTYMQKQKYDYLKTLMIDEQLTLKVVTLIEGRGKNNFDSVVEKIELLNNAKQSEQRYHDALYDNFVIDTIYSSSGIMGIVSEVRREVGLKPYSSRWKQNCENDFFTLFIVHEVYQEIEIDGKVKKQLVGYKPVFKLKLED</sequence>
<evidence type="ECO:0000313" key="2">
    <source>
        <dbReference type="Proteomes" id="UP000310477"/>
    </source>
</evidence>
<organism evidence="1 2">
    <name type="scientific">Pedobacter cryotolerans</name>
    <dbReference type="NCBI Taxonomy" id="2571270"/>
    <lineage>
        <taxon>Bacteria</taxon>
        <taxon>Pseudomonadati</taxon>
        <taxon>Bacteroidota</taxon>
        <taxon>Sphingobacteriia</taxon>
        <taxon>Sphingobacteriales</taxon>
        <taxon>Sphingobacteriaceae</taxon>
        <taxon>Pedobacter</taxon>
    </lineage>
</organism>
<evidence type="ECO:0000313" key="1">
    <source>
        <dbReference type="EMBL" id="TKB96113.1"/>
    </source>
</evidence>
<reference evidence="1 2" key="1">
    <citation type="submission" date="2019-04" db="EMBL/GenBank/DDBJ databases">
        <title>Pedobacter sp. AR-2-6 sp. nov., isolated from Arctic soil.</title>
        <authorList>
            <person name="Dahal R.H."/>
            <person name="Kim D.-U."/>
        </authorList>
    </citation>
    <scope>NUCLEOTIDE SEQUENCE [LARGE SCALE GENOMIC DNA]</scope>
    <source>
        <strain evidence="1 2">AR-2-6</strain>
    </source>
</reference>
<dbReference type="EMBL" id="SWBO01000027">
    <property type="protein sequence ID" value="TKB96113.1"/>
    <property type="molecule type" value="Genomic_DNA"/>
</dbReference>
<dbReference type="AlphaFoldDB" id="A0A4U1BVE4"/>
<accession>A0A4U1BVE4</accession>
<gene>
    <name evidence="1" type="ORF">FA045_18750</name>
</gene>
<dbReference type="OrthoDB" id="798174at2"/>